<dbReference type="InterPro" id="IPR038765">
    <property type="entry name" value="Papain-like_cys_pep_sf"/>
</dbReference>
<reference evidence="3 4" key="1">
    <citation type="submission" date="2016-03" db="EMBL/GenBank/DDBJ databases">
        <authorList>
            <person name="Ploux O."/>
        </authorList>
    </citation>
    <scope>NUCLEOTIDE SEQUENCE [LARGE SCALE GENOMIC DNA]</scope>
    <source>
        <strain evidence="3 4">UAMH 11012</strain>
    </source>
</reference>
<protein>
    <submittedName>
        <fullName evidence="3">Related to DFFRY protein</fullName>
    </submittedName>
</protein>
<dbReference type="Pfam" id="PF00443">
    <property type="entry name" value="UCH"/>
    <property type="match status" value="1"/>
</dbReference>
<evidence type="ECO:0000259" key="2">
    <source>
        <dbReference type="PROSITE" id="PS50235"/>
    </source>
</evidence>
<feature type="compositionally biased region" description="Basic and acidic residues" evidence="1">
    <location>
        <begin position="2509"/>
        <end position="2521"/>
    </location>
</feature>
<feature type="region of interest" description="Disordered" evidence="1">
    <location>
        <begin position="1"/>
        <end position="147"/>
    </location>
</feature>
<evidence type="ECO:0000256" key="1">
    <source>
        <dbReference type="SAM" id="MobiDB-lite"/>
    </source>
</evidence>
<gene>
    <name evidence="3" type="ORF">PAC_11558</name>
</gene>
<accession>A0A1L7X9G1</accession>
<keyword evidence="4" id="KW-1185">Reference proteome</keyword>
<dbReference type="SUPFAM" id="SSF54001">
    <property type="entry name" value="Cysteine proteinases"/>
    <property type="match status" value="1"/>
</dbReference>
<feature type="region of interest" description="Disordered" evidence="1">
    <location>
        <begin position="2491"/>
        <end position="2527"/>
    </location>
</feature>
<dbReference type="GO" id="GO:0005634">
    <property type="term" value="C:nucleus"/>
    <property type="evidence" value="ECO:0007669"/>
    <property type="project" value="TreeGrafter"/>
</dbReference>
<feature type="compositionally biased region" description="Pro residues" evidence="1">
    <location>
        <begin position="113"/>
        <end position="123"/>
    </location>
</feature>
<dbReference type="Pfam" id="PF12030">
    <property type="entry name" value="DUF3517"/>
    <property type="match status" value="1"/>
</dbReference>
<dbReference type="Gene3D" id="3.90.70.10">
    <property type="entry name" value="Cysteine proteinases"/>
    <property type="match status" value="1"/>
</dbReference>
<feature type="compositionally biased region" description="Low complexity" evidence="1">
    <location>
        <begin position="37"/>
        <end position="49"/>
    </location>
</feature>
<dbReference type="CDD" id="cd02659">
    <property type="entry name" value="peptidase_C19C"/>
    <property type="match status" value="1"/>
</dbReference>
<dbReference type="InterPro" id="IPR050164">
    <property type="entry name" value="Peptidase_C19"/>
</dbReference>
<dbReference type="EMBL" id="FJOG01000018">
    <property type="protein sequence ID" value="CZR61661.1"/>
    <property type="molecule type" value="Genomic_DNA"/>
</dbReference>
<dbReference type="InterPro" id="IPR001394">
    <property type="entry name" value="Peptidase_C19_UCH"/>
</dbReference>
<dbReference type="FunFam" id="3.90.70.10:FF:000136">
    <property type="entry name" value="Ubiquitin C-terminal hydrolase, putative"/>
    <property type="match status" value="1"/>
</dbReference>
<feature type="compositionally biased region" description="Acidic residues" evidence="1">
    <location>
        <begin position="2491"/>
        <end position="2506"/>
    </location>
</feature>
<evidence type="ECO:0000313" key="4">
    <source>
        <dbReference type="Proteomes" id="UP000184330"/>
    </source>
</evidence>
<dbReference type="GO" id="GO:0005829">
    <property type="term" value="C:cytosol"/>
    <property type="evidence" value="ECO:0007669"/>
    <property type="project" value="TreeGrafter"/>
</dbReference>
<dbReference type="GO" id="GO:0016579">
    <property type="term" value="P:protein deubiquitination"/>
    <property type="evidence" value="ECO:0007669"/>
    <property type="project" value="InterPro"/>
</dbReference>
<dbReference type="PROSITE" id="PS00973">
    <property type="entry name" value="USP_2"/>
    <property type="match status" value="1"/>
</dbReference>
<dbReference type="PANTHER" id="PTHR24006:SF827">
    <property type="entry name" value="UBIQUITIN CARBOXYL-TERMINAL HYDROLASE 34"/>
    <property type="match status" value="1"/>
</dbReference>
<dbReference type="InterPro" id="IPR028889">
    <property type="entry name" value="USP"/>
</dbReference>
<dbReference type="PROSITE" id="PS50235">
    <property type="entry name" value="USP_3"/>
    <property type="match status" value="1"/>
</dbReference>
<dbReference type="STRING" id="576137.A0A1L7X9G1"/>
<dbReference type="InterPro" id="IPR018200">
    <property type="entry name" value="USP_CS"/>
</dbReference>
<evidence type="ECO:0000313" key="3">
    <source>
        <dbReference type="EMBL" id="CZR61661.1"/>
    </source>
</evidence>
<feature type="domain" description="USP" evidence="2">
    <location>
        <begin position="1588"/>
        <end position="1915"/>
    </location>
</feature>
<organism evidence="3 4">
    <name type="scientific">Phialocephala subalpina</name>
    <dbReference type="NCBI Taxonomy" id="576137"/>
    <lineage>
        <taxon>Eukaryota</taxon>
        <taxon>Fungi</taxon>
        <taxon>Dikarya</taxon>
        <taxon>Ascomycota</taxon>
        <taxon>Pezizomycotina</taxon>
        <taxon>Leotiomycetes</taxon>
        <taxon>Helotiales</taxon>
        <taxon>Mollisiaceae</taxon>
        <taxon>Phialocephala</taxon>
        <taxon>Phialocephala fortinii species complex</taxon>
    </lineage>
</organism>
<dbReference type="InterPro" id="IPR016024">
    <property type="entry name" value="ARM-type_fold"/>
</dbReference>
<feature type="compositionally biased region" description="Polar residues" evidence="1">
    <location>
        <begin position="56"/>
        <end position="73"/>
    </location>
</feature>
<sequence length="2527" mass="284465">MDEAPRERAISSEPCSGRPNPFDDSTDQTSRKRQRTSRGGSRSRSVDTVPVGASVRDSQMSSTSSIQGESASNRAEADPPPPSTPTRAPSEQPPPEPTSSRVTINLRTNRPLDPIPSSPPSPTTPSKMPNGADDNGARASIESESDALSTIPAIETPSSSPSSTGSPLIEEVHQVEDDISEYEHDPVVAFLDNDVYMDPLATFPYYSEGETIIQTVRRLTRYFQYDGVDSDEAFIKMRDWIDNYLLACRDLETFYDSFINNREFFAILPEVFWALSWRSRFFGEFLRRSREGRLALTEMMVQMARLAGRFVAMDVRTLSYYAQKGKEDIEPDLGSRSYVSALTYLFRTDDTNHLGRNLENHYNWNWDDDMRQMSEAFQTEGGTIMALTKLAQGYLRSIPTSPKVVDCLTDPCRLAGKFVTDASAIFDGADITQQHLIVGAKQRVLQCYEFFKVVSTGLEAVIEKHVTFLSPEAALSNLANLHSILNATLQFDSNATREIMERPRPDYSNLLRRHIPDVLSLEWKFAMLKKLITSAQMQLRVAGVTTMCADLLNLYNKYKGNDVTQSPPLLYMANYVTRHQIVDYLVGIGSHPEIINESNNILGFLIVTKTYNVEQTDMIWRTVANSQDPRVVEAILLMIRRCMNLADYDCLLYLSKKASGTPLSSLTTPMRDFCTALFKEMVKKTTPEVIPYVDAPPYELCVRVIREASVMTAESPANYVELQNWATCTFRELLHSGPSPDVRNNIYLACISDISSKSATAAGSICVINNLLRQLPRIEIELRVLTSEHRLTELLVQELESVLLASGDQPIPASMTSLARRELLLSVITYDPDSISPELGERLWNILVGSESKSLAERNISWQILNAAVQRPYASKNSFLLSCFQKYLPKLPSYCFTKGALDFAHEAVRSWLDDVRPDFAEEQREFESPALEQLWHMILTAPPNTIDAEAIKILVAVFVDSALISSIPRAMARNIHLALVDRCLKQLKGAASQLKTFSDGASSGSDEGMVIVASEDQFHEQEKTFARSLAVLREFLRAYQTKPQFATPKSRSPIATATTVVEGEPLTLKYQSFDGSKQTEIKTLTLGTLNTAASLFASLQKATGFKSYKVYCGGREINPDDIDICRSLEELNLNGLVLVRSRDASDGFLAGKGSLEAEITKHFDDLWSYLAMHEKAAQEIYYFLIKFPIYERMVEDIESDVSYSVMFPSGHPFKSLYAIHCLRDHVSTQAKQGALKENLLLRAIQLLVAAISDPAVLDQCGSDSLKDCLALHLLDCFIKLLKESPLPSSLATLLNDTLLERLLLLLYGAMRSETSQNSVHLTWRSFEAILDASSYSIELWKSFVSHLGSQCLLRELLLDDNRQAIRKSVVKLVTQKCGSTPSPVQMPTINFASTFWQMVRDLIPVATTRPEYCEETFTLAHTLFNKLAGSNTSHDGLNLNNLVAKWGNLLLAHQCVETVGHPESVDMVAHGLANLLLSAAQRAKSSRQSLTCGSIGTKLFKTHLFPELSVEQQDIIQTSVPLLNPATRQTLTETVYFLVKDDEREYLKVVNLMAGLVPYERSDEGPYSYDLSFQFERAKSIRSHTGYVGLRNLSNTCYLNSLFTQLFMNVPFREFMLNAHVSDSLNSQKLLSETQQLFGHMQNSFKRYVDPANLASSIRTYDETQIDVTIQMDVDEFYNLLFDRWEGQIFAPDAKRDFRSFYGGQLVQQVKSKECSHISERLEPFSAIQCDIKGKTCLQESLQAYVDGEVMEGDNKYKCSQCDRHVDAVKRACLKEVPDNLIFHLKRFDFNVRSMQRSKINDHFSFPKVIDMKPYKVEHLMDSPEDIPEDMFELVGILVHAGTAESGHYYSFIRERPSTSDKENWVEFNDDTVTPWDPNVMESACFGGPEYRGPLDTGLQYDKTWSAYMLFYQRSSSLATQRRALMQSNLSSPVRLPVPTQLANFIAMENEILMRKYCLYDPSHAAFVIKMLSNVKQINGGHCSSAHRMEKDSLNAAANHLDQVFARTKDIPDFPNFMMAIKQICSSCAECSRDYLEWFFDCPEALKALLLKNPDAVVRNDIAASILHALGRVRIGAAYAYGFGDEDDSADDAEDSDPQLIQKMVQALNKLFEVFQTNTRAWPEYFGLLGNIAKMGKREATLLLDAGFLRKSLEIVSADALLPIGTQYQKMLTIISKRLPSRPVAYDSVIGLLCTLIQTCDAPSESVADEDERLELALQDCPIPLTFNERHLIMQHWTRNQAHILVEKLLVIEQNIPATDTIFIHLLNWPEPLDSYILAAIFQGIKQRLHTRSFLRAAMLFCEHSKSPKAFCNILAHASKVASHCDGDGNDFLQFFRSVLSTEDGQLGVSKEDLLKLFLEQIHAWGPALLTDSDSLVRQSTEALLQDLVLKHGPEIDFGSSEEDQEKSTVIAMTAKRLGLACLDYMHDRFMRQRLPAVRSILDQIQGVIENVKEFFDPEDPDDIYVRRFFEQYGVVLPAVRKMAVEELEDDMSDWDGSDDAYDDSSEPPMDRLGDIDEKYQVDGVTL</sequence>
<feature type="compositionally biased region" description="Basic and acidic residues" evidence="1">
    <location>
        <begin position="1"/>
        <end position="10"/>
    </location>
</feature>
<name>A0A1L7X9G1_9HELO</name>
<dbReference type="SUPFAM" id="SSF48371">
    <property type="entry name" value="ARM repeat"/>
    <property type="match status" value="1"/>
</dbReference>
<dbReference type="Proteomes" id="UP000184330">
    <property type="component" value="Unassembled WGS sequence"/>
</dbReference>
<proteinExistence type="predicted"/>
<dbReference type="OrthoDB" id="420187at2759"/>
<dbReference type="InterPro" id="IPR021905">
    <property type="entry name" value="DUF3517"/>
</dbReference>
<dbReference type="PANTHER" id="PTHR24006">
    <property type="entry name" value="UBIQUITIN CARBOXYL-TERMINAL HYDROLASE"/>
    <property type="match status" value="1"/>
</dbReference>
<dbReference type="GO" id="GO:0004843">
    <property type="term" value="F:cysteine-type deubiquitinase activity"/>
    <property type="evidence" value="ECO:0007669"/>
    <property type="project" value="InterPro"/>
</dbReference>